<sequence>MTACRHSFCTDCFVSWWRQQQGSNAELALTRCPLCTQRVTSVTPLYTSTELVDGSVSRASTLMVYNWCASLADAQPLRRGWTFLQRARKLSVLSALTLFAANAVLWAVADLPPPRDNTLRLYVFCHLLQARWCVPGAVLDPEEVRDRMHGTMSSILLYALATKRDLRHARLVRDAAPLQLSLLHMNQWNLVTAIWQFGLQRASRLPTLQPYSTPLALTVRVLALFEIATSIAAVLLHLRIEASGLQGLLMHISLRSRCAGHLLATNGSDMQLLLRTLHVFGR</sequence>
<evidence type="ECO:0000313" key="2">
    <source>
        <dbReference type="EMBL" id="CAE0137102.1"/>
    </source>
</evidence>
<feature type="transmembrane region" description="Helical" evidence="1">
    <location>
        <begin position="215"/>
        <end position="238"/>
    </location>
</feature>
<dbReference type="InterPro" id="IPR013083">
    <property type="entry name" value="Znf_RING/FYVE/PHD"/>
</dbReference>
<reference evidence="2" key="1">
    <citation type="submission" date="2021-01" db="EMBL/GenBank/DDBJ databases">
        <authorList>
            <person name="Corre E."/>
            <person name="Pelletier E."/>
            <person name="Niang G."/>
            <person name="Scheremetjew M."/>
            <person name="Finn R."/>
            <person name="Kale V."/>
            <person name="Holt S."/>
            <person name="Cochrane G."/>
            <person name="Meng A."/>
            <person name="Brown T."/>
            <person name="Cohen L."/>
        </authorList>
    </citation>
    <scope>NUCLEOTIDE SEQUENCE</scope>
    <source>
        <strain evidence="2">CCMP281</strain>
    </source>
</reference>
<organism evidence="2">
    <name type="scientific">Haptolina ericina</name>
    <dbReference type="NCBI Taxonomy" id="156174"/>
    <lineage>
        <taxon>Eukaryota</taxon>
        <taxon>Haptista</taxon>
        <taxon>Haptophyta</taxon>
        <taxon>Prymnesiophyceae</taxon>
        <taxon>Prymnesiales</taxon>
        <taxon>Prymnesiaceae</taxon>
        <taxon>Haptolina</taxon>
    </lineage>
</organism>
<gene>
    <name evidence="2" type="ORF">HERI1096_LOCUS31570</name>
</gene>
<evidence type="ECO:0000256" key="1">
    <source>
        <dbReference type="SAM" id="Phobius"/>
    </source>
</evidence>
<keyword evidence="1" id="KW-0812">Transmembrane</keyword>
<evidence type="ECO:0008006" key="3">
    <source>
        <dbReference type="Google" id="ProtNLM"/>
    </source>
</evidence>
<name>A0A7S3FAR8_9EUKA</name>
<dbReference type="Gene3D" id="3.30.40.10">
    <property type="entry name" value="Zinc/RING finger domain, C3HC4 (zinc finger)"/>
    <property type="match status" value="1"/>
</dbReference>
<keyword evidence="1" id="KW-1133">Transmembrane helix</keyword>
<dbReference type="EMBL" id="HBHX01057221">
    <property type="protein sequence ID" value="CAE0137102.1"/>
    <property type="molecule type" value="Transcribed_RNA"/>
</dbReference>
<dbReference type="SUPFAM" id="SSF57850">
    <property type="entry name" value="RING/U-box"/>
    <property type="match status" value="1"/>
</dbReference>
<proteinExistence type="predicted"/>
<protein>
    <recommendedName>
        <fullName evidence="3">RING-type domain-containing protein</fullName>
    </recommendedName>
</protein>
<dbReference type="AlphaFoldDB" id="A0A7S3FAR8"/>
<feature type="transmembrane region" description="Helical" evidence="1">
    <location>
        <begin position="90"/>
        <end position="109"/>
    </location>
</feature>
<accession>A0A7S3FAR8</accession>
<keyword evidence="1" id="KW-0472">Membrane</keyword>